<dbReference type="Proteomes" id="UP000539372">
    <property type="component" value="Unassembled WGS sequence"/>
</dbReference>
<dbReference type="InterPro" id="IPR038161">
    <property type="entry name" value="VirB9/CagX/TrbG_C_sf"/>
</dbReference>
<evidence type="ECO:0000256" key="2">
    <source>
        <dbReference type="ARBA" id="ARBA00022729"/>
    </source>
</evidence>
<name>A0A7Y0DYP1_9PROT</name>
<dbReference type="Gene3D" id="2.60.40.2500">
    <property type="match status" value="1"/>
</dbReference>
<feature type="signal peptide" evidence="3">
    <location>
        <begin position="1"/>
        <end position="22"/>
    </location>
</feature>
<reference evidence="4 5" key="1">
    <citation type="submission" date="2020-04" db="EMBL/GenBank/DDBJ databases">
        <title>Rhodospirillaceae bacterium KN72 isolated from deep sea.</title>
        <authorList>
            <person name="Zhang D.-C."/>
        </authorList>
    </citation>
    <scope>NUCLEOTIDE SEQUENCE [LARGE SCALE GENOMIC DNA]</scope>
    <source>
        <strain evidence="4 5">KN72</strain>
    </source>
</reference>
<feature type="chain" id="PRO_5031368314" evidence="3">
    <location>
        <begin position="23"/>
        <end position="326"/>
    </location>
</feature>
<evidence type="ECO:0000256" key="3">
    <source>
        <dbReference type="SAM" id="SignalP"/>
    </source>
</evidence>
<evidence type="ECO:0000313" key="5">
    <source>
        <dbReference type="Proteomes" id="UP000539372"/>
    </source>
</evidence>
<dbReference type="Pfam" id="PF03524">
    <property type="entry name" value="CagX"/>
    <property type="match status" value="1"/>
</dbReference>
<keyword evidence="5" id="KW-1185">Reference proteome</keyword>
<accession>A0A7Y0DYP1</accession>
<comment type="similarity">
    <text evidence="1">Belongs to the TrbG/VirB9 family.</text>
</comment>
<sequence length="326" mass="35567">MKRDLLAAAFLLSCLPVGPVLAQTPFTPPPSSDPPPMPVSEDVVRQAEAQADGQFGAMRRARVGGQIQEAWDEGDEGSAVFEYKACARCTYKVRLREQMVTVLELPDGEMFKAADLGDTAAFKVESRSSRLIAVKPLTMGVDTNLVVYGTSGAVYPFYLRAEAFNSENITDFVVRLVGGIEKDGPDLVGSVSMSSSGSMAGRPAGDLAQAIDGLETAAPESKEGDYVQEARFDPDRLRGWGEYELWGDDGLRPETVFRDDYFTYIRFGQAWKDVELPTAYVTVDGVDELVNTRVQGATFIVESTQRLITLKSGARYLCIRYPEGAA</sequence>
<dbReference type="RefSeq" id="WP_169624241.1">
    <property type="nucleotide sequence ID" value="NZ_JABBNT010000002.1"/>
</dbReference>
<dbReference type="AlphaFoldDB" id="A0A7Y0DYP1"/>
<dbReference type="CDD" id="cd06911">
    <property type="entry name" value="VirB9_CagX_TrbG"/>
    <property type="match status" value="1"/>
</dbReference>
<evidence type="ECO:0000313" key="4">
    <source>
        <dbReference type="EMBL" id="NMM43923.1"/>
    </source>
</evidence>
<dbReference type="EMBL" id="JABBNT010000002">
    <property type="protein sequence ID" value="NMM43923.1"/>
    <property type="molecule type" value="Genomic_DNA"/>
</dbReference>
<evidence type="ECO:0000256" key="1">
    <source>
        <dbReference type="ARBA" id="ARBA00006135"/>
    </source>
</evidence>
<protein>
    <submittedName>
        <fullName evidence="4">TrbG/VirB9 family P-type conjugative transfer protein</fullName>
    </submittedName>
</protein>
<dbReference type="InterPro" id="IPR010258">
    <property type="entry name" value="Conjugal_tfr_TrbG/VirB9/CagX"/>
</dbReference>
<keyword evidence="2 3" id="KW-0732">Signal</keyword>
<gene>
    <name evidence="4" type="ORF">HH303_05515</name>
</gene>
<proteinExistence type="inferred from homology"/>
<dbReference type="InterPro" id="IPR033645">
    <property type="entry name" value="VirB9/CagX/TrbG_C"/>
</dbReference>
<organism evidence="4 5">
    <name type="scientific">Pacificispira spongiicola</name>
    <dbReference type="NCBI Taxonomy" id="2729598"/>
    <lineage>
        <taxon>Bacteria</taxon>
        <taxon>Pseudomonadati</taxon>
        <taxon>Pseudomonadota</taxon>
        <taxon>Alphaproteobacteria</taxon>
        <taxon>Rhodospirillales</taxon>
        <taxon>Rhodospirillaceae</taxon>
        <taxon>Pacificispira</taxon>
    </lineage>
</organism>
<comment type="caution">
    <text evidence="4">The sequence shown here is derived from an EMBL/GenBank/DDBJ whole genome shotgun (WGS) entry which is preliminary data.</text>
</comment>